<dbReference type="SMART" id="SM00382">
    <property type="entry name" value="AAA"/>
    <property type="match status" value="1"/>
</dbReference>
<dbReference type="PANTHER" id="PTHR22683:SF41">
    <property type="entry name" value="DNA TRANSLOCASE FTSK"/>
    <property type="match status" value="1"/>
</dbReference>
<dbReference type="Pfam" id="PF17854">
    <property type="entry name" value="FtsK_alpha"/>
    <property type="match status" value="1"/>
</dbReference>
<evidence type="ECO:0000259" key="6">
    <source>
        <dbReference type="PROSITE" id="PS50901"/>
    </source>
</evidence>
<evidence type="ECO:0000313" key="8">
    <source>
        <dbReference type="Proteomes" id="UP000036166"/>
    </source>
</evidence>
<organism evidence="7 8">
    <name type="scientific">Parabacteroides goldsteinii</name>
    <dbReference type="NCBI Taxonomy" id="328812"/>
    <lineage>
        <taxon>Bacteria</taxon>
        <taxon>Pseudomonadati</taxon>
        <taxon>Bacteroidota</taxon>
        <taxon>Bacteroidia</taxon>
        <taxon>Bacteroidales</taxon>
        <taxon>Tannerellaceae</taxon>
        <taxon>Parabacteroides</taxon>
    </lineage>
</organism>
<dbReference type="SUPFAM" id="SSF52540">
    <property type="entry name" value="P-loop containing nucleoside triphosphate hydrolases"/>
    <property type="match status" value="1"/>
</dbReference>
<evidence type="ECO:0000256" key="2">
    <source>
        <dbReference type="ARBA" id="ARBA00022741"/>
    </source>
</evidence>
<reference evidence="7 8" key="1">
    <citation type="submission" date="2015-06" db="EMBL/GenBank/DDBJ databases">
        <title>Draft Genome Sequence of Parabacteroides goldsteinii with Putative Novel Metallo-Beta-Lactamases Isolated from a Blood Culture from a Human Patient.</title>
        <authorList>
            <person name="Krogh T.J."/>
            <person name="Agergaard C.N."/>
            <person name="Moller-Jensen J."/>
            <person name="Justesen U.S."/>
        </authorList>
    </citation>
    <scope>NUCLEOTIDE SEQUENCE [LARGE SCALE GENOMIC DNA]</scope>
    <source>
        <strain evidence="7 8">910340</strain>
    </source>
</reference>
<proteinExistence type="inferred from homology"/>
<dbReference type="GO" id="GO:0005524">
    <property type="term" value="F:ATP binding"/>
    <property type="evidence" value="ECO:0007669"/>
    <property type="project" value="UniProtKB-UniRule"/>
</dbReference>
<evidence type="ECO:0000256" key="4">
    <source>
        <dbReference type="ARBA" id="ARBA00023125"/>
    </source>
</evidence>
<dbReference type="Pfam" id="PF01935">
    <property type="entry name" value="DUF87"/>
    <property type="match status" value="1"/>
</dbReference>
<dbReference type="InterPro" id="IPR003593">
    <property type="entry name" value="AAA+_ATPase"/>
</dbReference>
<dbReference type="Proteomes" id="UP000036166">
    <property type="component" value="Unassembled WGS sequence"/>
</dbReference>
<keyword evidence="3 5" id="KW-0067">ATP-binding</keyword>
<keyword evidence="2 5" id="KW-0547">Nucleotide-binding</keyword>
<dbReference type="InterPro" id="IPR038726">
    <property type="entry name" value="PDDEXK_AddAB-type"/>
</dbReference>
<dbReference type="Gene3D" id="3.30.980.40">
    <property type="match status" value="1"/>
</dbReference>
<dbReference type="PROSITE" id="PS50901">
    <property type="entry name" value="FTSK"/>
    <property type="match status" value="1"/>
</dbReference>
<feature type="binding site" evidence="5">
    <location>
        <begin position="479"/>
        <end position="486"/>
    </location>
    <ligand>
        <name>ATP</name>
        <dbReference type="ChEBI" id="CHEBI:30616"/>
    </ligand>
</feature>
<dbReference type="PATRIC" id="fig|328812.4.peg.2938"/>
<keyword evidence="4" id="KW-0238">DNA-binding</keyword>
<feature type="domain" description="FtsK" evidence="6">
    <location>
        <begin position="460"/>
        <end position="664"/>
    </location>
</feature>
<dbReference type="AlphaFoldDB" id="A0A0J6CN25"/>
<evidence type="ECO:0000256" key="1">
    <source>
        <dbReference type="ARBA" id="ARBA00006474"/>
    </source>
</evidence>
<dbReference type="InterPro" id="IPR027417">
    <property type="entry name" value="P-loop_NTPase"/>
</dbReference>
<accession>A0A0J6CN25</accession>
<protein>
    <recommendedName>
        <fullName evidence="6">FtsK domain-containing protein</fullName>
    </recommendedName>
</protein>
<dbReference type="InterPro" id="IPR002789">
    <property type="entry name" value="HerA_central"/>
</dbReference>
<dbReference type="Gene3D" id="3.40.50.300">
    <property type="entry name" value="P-loop containing nucleotide triphosphate hydrolases"/>
    <property type="match status" value="2"/>
</dbReference>
<dbReference type="GO" id="GO:0003677">
    <property type="term" value="F:DNA binding"/>
    <property type="evidence" value="ECO:0007669"/>
    <property type="project" value="UniProtKB-KW"/>
</dbReference>
<gene>
    <name evidence="7" type="ORF">ACM15_11160</name>
</gene>
<dbReference type="CDD" id="cd01127">
    <property type="entry name" value="TrwB_TraG_TraD_VirD4"/>
    <property type="match status" value="1"/>
</dbReference>
<dbReference type="EMBL" id="LFJV01000033">
    <property type="protein sequence ID" value="KMM33574.1"/>
    <property type="molecule type" value="Genomic_DNA"/>
</dbReference>
<dbReference type="Pfam" id="PF12705">
    <property type="entry name" value="PDDEXK_1"/>
    <property type="match status" value="1"/>
</dbReference>
<dbReference type="InterPro" id="IPR002543">
    <property type="entry name" value="FtsK_dom"/>
</dbReference>
<evidence type="ECO:0000256" key="5">
    <source>
        <dbReference type="PROSITE-ProRule" id="PRU00289"/>
    </source>
</evidence>
<comment type="caution">
    <text evidence="7">The sequence shown here is derived from an EMBL/GenBank/DDBJ whole genome shotgun (WGS) entry which is preliminary data.</text>
</comment>
<dbReference type="InterPro" id="IPR050206">
    <property type="entry name" value="FtsK/SpoIIIE/SftA"/>
</dbReference>
<evidence type="ECO:0000313" key="7">
    <source>
        <dbReference type="EMBL" id="KMM33574.1"/>
    </source>
</evidence>
<dbReference type="RefSeq" id="WP_048315493.1">
    <property type="nucleotide sequence ID" value="NZ_CALLGB010000032.1"/>
</dbReference>
<sequence length="700" mass="79607">MNKYSSYTDTQLEELFSYYLIDSWSYSKVASFSRNEKEFEKTYVYREKSRVSASTVAGNAYHVALELFFKQLVDGVETPLVEMEQVAFTYIDNISANRWKIQKTTPTIEECRLKATKTCTAFLKNFYNEKDIYLSDLSEIIGIELRCDEWLVVNGVDIPLPCHSNIDLVIKLEDGKVVIVDHKSKTKFTDDDEIALVCGKQAITYILAFESKTGIQVDEVWFIENKDSKNKDNSPQLKKFRVVLDHDTRKLYEALLYEPLKRMVEAVSDPDYVYMINDNDNFIDRAELYNFWAKTMIAEVDDFNIPEKKRDLISRRQKKIRDASIGSITPKAIASFRENAASFINYDLSNTNMTNGEKIEHVLRTFGVIVKVAHEIQGYSSNTYLLEVSAGVKISNVLKYQLDIANVLNVPSVRIGKDLMVYNEKSYLSIETPKKRTDTLLWDKTYLVDEKIPIGIDNFGRTIHWDLNNHSTPHVLICGATGSGKSVSIISTVEYAKVAGITDIVIFDPKYEFCSYSSQGVRVYNEIEDIEEQMKLLVEDMQGRAKNGIKSKTLVIFDEFADAVSASRSGTELDIKEKVQVGFFASKKMMGIPMPPEPKYEFRVIGRLKSLEENLKILLQKGRSLGFRIVAATQRASVNVITGDAKVNFPVQICFRVPKEIDSKVVLDEPGAETLAGMGDGLMKSPEYINVVRFQGFYKS</sequence>
<evidence type="ECO:0000256" key="3">
    <source>
        <dbReference type="ARBA" id="ARBA00022840"/>
    </source>
</evidence>
<name>A0A0J6CN25_9BACT</name>
<dbReference type="PANTHER" id="PTHR22683">
    <property type="entry name" value="SPORULATION PROTEIN RELATED"/>
    <property type="match status" value="1"/>
</dbReference>
<comment type="similarity">
    <text evidence="1">Belongs to the FtsK/SpoIIIE/SftA family.</text>
</comment>
<dbReference type="InterPro" id="IPR041027">
    <property type="entry name" value="FtsK_alpha"/>
</dbReference>